<dbReference type="InterPro" id="IPR005122">
    <property type="entry name" value="Uracil-DNA_glycosylase-like"/>
</dbReference>
<keyword evidence="7" id="KW-0227">DNA damage</keyword>
<dbReference type="AlphaFoldDB" id="A0A432AVH0"/>
<reference evidence="14 18" key="3">
    <citation type="submission" date="2019-11" db="EMBL/GenBank/DDBJ databases">
        <title>Green- and brown-colored morphotypes of Chlorobia in the stratified aquatic ecosystems of Kandalaksha Gulf (White Sea): A model for study of the accessory genome evolution.</title>
        <authorList>
            <person name="Grouzdev D.S."/>
        </authorList>
    </citation>
    <scope>NUCLEOTIDE SEQUENCE [LARGE SCALE GENOMIC DNA]</scope>
    <source>
        <strain evidence="14 18">ZM</strain>
    </source>
</reference>
<dbReference type="NCBIfam" id="TIGR00758">
    <property type="entry name" value="UDG_fam4"/>
    <property type="match status" value="1"/>
</dbReference>
<keyword evidence="6" id="KW-0479">Metal-binding</keyword>
<evidence type="ECO:0000256" key="3">
    <source>
        <dbReference type="ARBA" id="ARBA00012030"/>
    </source>
</evidence>
<evidence type="ECO:0000256" key="2">
    <source>
        <dbReference type="ARBA" id="ARBA00006521"/>
    </source>
</evidence>
<dbReference type="InterPro" id="IPR005273">
    <property type="entry name" value="Ura-DNA_glyco_family4"/>
</dbReference>
<dbReference type="Proteomes" id="UP000327458">
    <property type="component" value="Unassembled WGS sequence"/>
</dbReference>
<keyword evidence="18" id="KW-1185">Reference proteome</keyword>
<evidence type="ECO:0000256" key="7">
    <source>
        <dbReference type="ARBA" id="ARBA00022763"/>
    </source>
</evidence>
<evidence type="ECO:0000313" key="17">
    <source>
        <dbReference type="Proteomes" id="UP000327458"/>
    </source>
</evidence>
<keyword evidence="9" id="KW-0408">Iron</keyword>
<dbReference type="GO" id="GO:0004844">
    <property type="term" value="F:uracil DNA N-glycosylase activity"/>
    <property type="evidence" value="ECO:0007669"/>
    <property type="project" value="UniProtKB-EC"/>
</dbReference>
<dbReference type="EMBL" id="WUBZ01000033">
    <property type="protein sequence ID" value="MWV55032.1"/>
    <property type="molecule type" value="Genomic_DNA"/>
</dbReference>
<evidence type="ECO:0000313" key="14">
    <source>
        <dbReference type="EMBL" id="MWV55032.1"/>
    </source>
</evidence>
<evidence type="ECO:0000313" key="13">
    <source>
        <dbReference type="EMBL" id="KAA6230612.1"/>
    </source>
</evidence>
<evidence type="ECO:0000313" key="18">
    <source>
        <dbReference type="Proteomes" id="UP000489351"/>
    </source>
</evidence>
<evidence type="ECO:0000256" key="8">
    <source>
        <dbReference type="ARBA" id="ARBA00022801"/>
    </source>
</evidence>
<proteinExistence type="inferred from homology"/>
<dbReference type="PANTHER" id="PTHR33693:SF1">
    <property type="entry name" value="TYPE-4 URACIL-DNA GLYCOSYLASE"/>
    <property type="match status" value="1"/>
</dbReference>
<dbReference type="InterPro" id="IPR051536">
    <property type="entry name" value="UDG_Type-4/5"/>
</dbReference>
<evidence type="ECO:0000256" key="11">
    <source>
        <dbReference type="ARBA" id="ARBA00023204"/>
    </source>
</evidence>
<dbReference type="GO" id="GO:0006281">
    <property type="term" value="P:DNA repair"/>
    <property type="evidence" value="ECO:0007669"/>
    <property type="project" value="UniProtKB-KW"/>
</dbReference>
<keyword evidence="10" id="KW-0411">Iron-sulfur</keyword>
<evidence type="ECO:0000256" key="10">
    <source>
        <dbReference type="ARBA" id="ARBA00023014"/>
    </source>
</evidence>
<dbReference type="InterPro" id="IPR036895">
    <property type="entry name" value="Uracil-DNA_glycosylase-like_sf"/>
</dbReference>
<feature type="domain" description="Uracil-DNA glycosylase-like" evidence="12">
    <location>
        <begin position="30"/>
        <end position="181"/>
    </location>
</feature>
<dbReference type="EC" id="3.2.2.27" evidence="3"/>
<dbReference type="EMBL" id="VMRG01000002">
    <property type="protein sequence ID" value="KAA6230612.1"/>
    <property type="molecule type" value="Genomic_DNA"/>
</dbReference>
<organism evidence="15 16">
    <name type="scientific">Chlorobium phaeovibrioides</name>
    <dbReference type="NCBI Taxonomy" id="1094"/>
    <lineage>
        <taxon>Bacteria</taxon>
        <taxon>Pseudomonadati</taxon>
        <taxon>Chlorobiota</taxon>
        <taxon>Chlorobiia</taxon>
        <taxon>Chlorobiales</taxon>
        <taxon>Chlorobiaceae</taxon>
        <taxon>Chlorobium/Pelodictyon group</taxon>
        <taxon>Chlorobium</taxon>
    </lineage>
</organism>
<comment type="caution">
    <text evidence="15">The sequence shown here is derived from an EMBL/GenBank/DDBJ whole genome shotgun (WGS) entry which is preliminary data.</text>
</comment>
<dbReference type="RefSeq" id="WP_011890802.1">
    <property type="nucleotide sequence ID" value="NZ_CP041698.1"/>
</dbReference>
<reference evidence="15 16" key="1">
    <citation type="submission" date="2018-12" db="EMBL/GenBank/DDBJ databases">
        <authorList>
            <person name="Lunina O.N."/>
            <person name="Grouzdev D.S."/>
            <person name="Gorlenko V.M."/>
            <person name="Savvichev A.S."/>
        </authorList>
    </citation>
    <scope>NUCLEOTIDE SEQUENCE [LARGE SCALE GENOMIC DNA]</scope>
    <source>
        <strain evidence="15 16">BrKhr-17</strain>
    </source>
</reference>
<evidence type="ECO:0000313" key="15">
    <source>
        <dbReference type="EMBL" id="RTY39038.1"/>
    </source>
</evidence>
<dbReference type="Proteomes" id="UP000489351">
    <property type="component" value="Unassembled WGS sequence"/>
</dbReference>
<dbReference type="PANTHER" id="PTHR33693">
    <property type="entry name" value="TYPE-5 URACIL-DNA GLYCOSYLASE"/>
    <property type="match status" value="1"/>
</dbReference>
<keyword evidence="8" id="KW-0378">Hydrolase</keyword>
<evidence type="ECO:0000256" key="5">
    <source>
        <dbReference type="ARBA" id="ARBA00022485"/>
    </source>
</evidence>
<dbReference type="Gene3D" id="3.40.470.10">
    <property type="entry name" value="Uracil-DNA glycosylase-like domain"/>
    <property type="match status" value="1"/>
</dbReference>
<gene>
    <name evidence="15" type="ORF">EKD02_02745</name>
    <name evidence="13" type="ORF">FP507_10170</name>
    <name evidence="14" type="ORF">GJ685_08195</name>
</gene>
<evidence type="ECO:0000256" key="6">
    <source>
        <dbReference type="ARBA" id="ARBA00022723"/>
    </source>
</evidence>
<keyword evidence="11" id="KW-0234">DNA repair</keyword>
<dbReference type="SMART" id="SM00986">
    <property type="entry name" value="UDG"/>
    <property type="match status" value="1"/>
</dbReference>
<dbReference type="SUPFAM" id="SSF52141">
    <property type="entry name" value="Uracil-DNA glycosylase-like"/>
    <property type="match status" value="1"/>
</dbReference>
<dbReference type="GO" id="GO:0051539">
    <property type="term" value="F:4 iron, 4 sulfur cluster binding"/>
    <property type="evidence" value="ECO:0007669"/>
    <property type="project" value="UniProtKB-KW"/>
</dbReference>
<dbReference type="GO" id="GO:0046872">
    <property type="term" value="F:metal ion binding"/>
    <property type="evidence" value="ECO:0007669"/>
    <property type="project" value="UniProtKB-KW"/>
</dbReference>
<dbReference type="OMA" id="NINKCRP"/>
<accession>A0A432AVH0</accession>
<reference evidence="13 17" key="2">
    <citation type="submission" date="2019-07" db="EMBL/GenBank/DDBJ databases">
        <title>Draft genome Sequence of Chlorobium phaeovibrioides sp. strain PhvTcv-s14, from the Phylum Chlorobi.</title>
        <authorList>
            <person name="Babenko V."/>
            <person name="Boldyreva D."/>
            <person name="Kanygina A."/>
            <person name="Selezneva O."/>
            <person name="Akopiyan T."/>
            <person name="Lunina O."/>
        </authorList>
    </citation>
    <scope>NUCLEOTIDE SEQUENCE [LARGE SCALE GENOMIC DNA]</scope>
    <source>
        <strain evidence="13 17">GrTcv12</strain>
    </source>
</reference>
<name>A0A432AVH0_CHLPH</name>
<dbReference type="SMART" id="SM00987">
    <property type="entry name" value="UreE_C"/>
    <property type="match status" value="1"/>
</dbReference>
<evidence type="ECO:0000256" key="9">
    <source>
        <dbReference type="ARBA" id="ARBA00023004"/>
    </source>
</evidence>
<evidence type="ECO:0000259" key="12">
    <source>
        <dbReference type="SMART" id="SM00986"/>
    </source>
</evidence>
<dbReference type="EMBL" id="RXYK01000003">
    <property type="protein sequence ID" value="RTY39038.1"/>
    <property type="molecule type" value="Genomic_DNA"/>
</dbReference>
<evidence type="ECO:0000256" key="4">
    <source>
        <dbReference type="ARBA" id="ARBA00019403"/>
    </source>
</evidence>
<keyword evidence="5" id="KW-0004">4Fe-4S</keyword>
<evidence type="ECO:0000313" key="16">
    <source>
        <dbReference type="Proteomes" id="UP000279908"/>
    </source>
</evidence>
<comment type="catalytic activity">
    <reaction evidence="1">
        <text>Hydrolyzes single-stranded DNA or mismatched double-stranded DNA and polynucleotides, releasing free uracil.</text>
        <dbReference type="EC" id="3.2.2.27"/>
    </reaction>
</comment>
<evidence type="ECO:0000256" key="1">
    <source>
        <dbReference type="ARBA" id="ARBA00001400"/>
    </source>
</evidence>
<dbReference type="Proteomes" id="UP000279908">
    <property type="component" value="Unassembled WGS sequence"/>
</dbReference>
<dbReference type="CDD" id="cd10030">
    <property type="entry name" value="UDG-F4_TTUDGA_SPO1dp_like"/>
    <property type="match status" value="1"/>
</dbReference>
<protein>
    <recommendedName>
        <fullName evidence="4">Type-4 uracil-DNA glycosylase</fullName>
        <ecNumber evidence="3">3.2.2.27</ecNumber>
    </recommendedName>
</protein>
<sequence>MNSSSLEALAKEADKCRKCRLADTRHSVVFGEGNPEAGLMVIGEAPGADEDASGRPFIGRSGQLLTKILQAVEFSRDEVFIANIVKCRPPENRNPLQDEIACCTPWLEKQLEIIRPKVILLLGKVAANTILVNQTALGTMRGKVLEWKGTDCFVTYHPAALLRNPNWKRGCREDVQLMRRHYDNLMKKSRA</sequence>
<dbReference type="Pfam" id="PF03167">
    <property type="entry name" value="UDG"/>
    <property type="match status" value="1"/>
</dbReference>
<comment type="similarity">
    <text evidence="2">Belongs to the uracil-DNA glycosylase (UDG) superfamily. Type 4 (UDGa) family.</text>
</comment>